<organism evidence="1 2">
    <name type="scientific">Larinioides sclopetarius</name>
    <dbReference type="NCBI Taxonomy" id="280406"/>
    <lineage>
        <taxon>Eukaryota</taxon>
        <taxon>Metazoa</taxon>
        <taxon>Ecdysozoa</taxon>
        <taxon>Arthropoda</taxon>
        <taxon>Chelicerata</taxon>
        <taxon>Arachnida</taxon>
        <taxon>Araneae</taxon>
        <taxon>Araneomorphae</taxon>
        <taxon>Entelegynae</taxon>
        <taxon>Araneoidea</taxon>
        <taxon>Araneidae</taxon>
        <taxon>Larinioides</taxon>
    </lineage>
</organism>
<reference evidence="1 2" key="1">
    <citation type="submission" date="2024-04" db="EMBL/GenBank/DDBJ databases">
        <authorList>
            <person name="Rising A."/>
            <person name="Reimegard J."/>
            <person name="Sonavane S."/>
            <person name="Akerstrom W."/>
            <person name="Nylinder S."/>
            <person name="Hedman E."/>
            <person name="Kallberg Y."/>
        </authorList>
    </citation>
    <scope>NUCLEOTIDE SEQUENCE [LARGE SCALE GENOMIC DNA]</scope>
</reference>
<keyword evidence="2" id="KW-1185">Reference proteome</keyword>
<accession>A0AAV2ABQ3</accession>
<proteinExistence type="predicted"/>
<name>A0AAV2ABQ3_9ARAC</name>
<dbReference type="AlphaFoldDB" id="A0AAV2ABQ3"/>
<sequence length="80" mass="9428">MKEKEIYRSKRKEDILELSDSTVEQFYVLLNRRDLTKKVLRRNTIPKQCSVSSSIVTSHAPSTKARDARMIFQWKKPSKT</sequence>
<dbReference type="Proteomes" id="UP001497382">
    <property type="component" value="Unassembled WGS sequence"/>
</dbReference>
<protein>
    <submittedName>
        <fullName evidence="1">Uncharacterized protein</fullName>
    </submittedName>
</protein>
<dbReference type="EMBL" id="CAXIEN010000143">
    <property type="protein sequence ID" value="CAL1281422.1"/>
    <property type="molecule type" value="Genomic_DNA"/>
</dbReference>
<evidence type="ECO:0000313" key="1">
    <source>
        <dbReference type="EMBL" id="CAL1281422.1"/>
    </source>
</evidence>
<evidence type="ECO:0000313" key="2">
    <source>
        <dbReference type="Proteomes" id="UP001497382"/>
    </source>
</evidence>
<comment type="caution">
    <text evidence="1">The sequence shown here is derived from an EMBL/GenBank/DDBJ whole genome shotgun (WGS) entry which is preliminary data.</text>
</comment>
<gene>
    <name evidence="1" type="ORF">LARSCL_LOCUS11557</name>
</gene>